<feature type="compositionally biased region" description="Basic and acidic residues" evidence="1">
    <location>
        <begin position="53"/>
        <end position="70"/>
    </location>
</feature>
<organism evidence="2 3">
    <name type="scientific">Arachis hypogaea</name>
    <name type="common">Peanut</name>
    <dbReference type="NCBI Taxonomy" id="3818"/>
    <lineage>
        <taxon>Eukaryota</taxon>
        <taxon>Viridiplantae</taxon>
        <taxon>Streptophyta</taxon>
        <taxon>Embryophyta</taxon>
        <taxon>Tracheophyta</taxon>
        <taxon>Spermatophyta</taxon>
        <taxon>Magnoliopsida</taxon>
        <taxon>eudicotyledons</taxon>
        <taxon>Gunneridae</taxon>
        <taxon>Pentapetalae</taxon>
        <taxon>rosids</taxon>
        <taxon>fabids</taxon>
        <taxon>Fabales</taxon>
        <taxon>Fabaceae</taxon>
        <taxon>Papilionoideae</taxon>
        <taxon>50 kb inversion clade</taxon>
        <taxon>dalbergioids sensu lato</taxon>
        <taxon>Dalbergieae</taxon>
        <taxon>Pterocarpus clade</taxon>
        <taxon>Arachis</taxon>
    </lineage>
</organism>
<reference evidence="2 3" key="1">
    <citation type="submission" date="2020-01" db="EMBL/GenBank/DDBJ databases">
        <title>Genome sequence of Arachis hypogaea, cultivar Shitouqi.</title>
        <authorList>
            <person name="Zhuang W."/>
            <person name="Chen H."/>
            <person name="Varshney R."/>
            <person name="Wang D."/>
            <person name="Ming R."/>
        </authorList>
    </citation>
    <scope>NUCLEOTIDE SEQUENCE [LARGE SCALE GENOMIC DNA]</scope>
    <source>
        <tissue evidence="2">Young leaf</tissue>
    </source>
</reference>
<feature type="region of interest" description="Disordered" evidence="1">
    <location>
        <begin position="1"/>
        <end position="121"/>
    </location>
</feature>
<proteinExistence type="predicted"/>
<feature type="compositionally biased region" description="Basic and acidic residues" evidence="1">
    <location>
        <begin position="108"/>
        <end position="121"/>
    </location>
</feature>
<protein>
    <submittedName>
        <fullName evidence="2">Uncharacterized protein</fullName>
    </submittedName>
</protein>
<sequence length="121" mass="13723">MPQVVPRRLSLDARHPPQSYSKHSRARTSLDSVRNVHRRIRCRQTPTRIPMPKGDEKENNDTVDETHINEEEVDQPDLGEDVVDQSSTDDNVVDANCSSDDMVDESSLDAHGKGYDLRIDL</sequence>
<gene>
    <name evidence="2" type="ORF">DS421_19g654130</name>
</gene>
<evidence type="ECO:0000313" key="2">
    <source>
        <dbReference type="EMBL" id="QHN77603.1"/>
    </source>
</evidence>
<accession>A0A6B9V8E3</accession>
<dbReference type="EMBL" id="CP031001">
    <property type="protein sequence ID" value="QHN77603.1"/>
    <property type="molecule type" value="Genomic_DNA"/>
</dbReference>
<name>A0A6B9V8E3_ARAHY</name>
<dbReference type="Proteomes" id="UP000464620">
    <property type="component" value="Chromosome B09"/>
</dbReference>
<feature type="compositionally biased region" description="Acidic residues" evidence="1">
    <location>
        <begin position="71"/>
        <end position="83"/>
    </location>
</feature>
<dbReference type="AlphaFoldDB" id="A0A6B9V8E3"/>
<evidence type="ECO:0000313" key="3">
    <source>
        <dbReference type="Proteomes" id="UP000464620"/>
    </source>
</evidence>
<evidence type="ECO:0000256" key="1">
    <source>
        <dbReference type="SAM" id="MobiDB-lite"/>
    </source>
</evidence>